<protein>
    <submittedName>
        <fullName evidence="1">Fibronectin, type III, putative</fullName>
    </submittedName>
</protein>
<dbReference type="Gene3D" id="2.120.10.30">
    <property type="entry name" value="TolB, C-terminal domain"/>
    <property type="match status" value="1"/>
</dbReference>
<organism evidence="1 2">
    <name type="scientific">Chondromyces apiculatus DSM 436</name>
    <dbReference type="NCBI Taxonomy" id="1192034"/>
    <lineage>
        <taxon>Bacteria</taxon>
        <taxon>Pseudomonadati</taxon>
        <taxon>Myxococcota</taxon>
        <taxon>Polyangia</taxon>
        <taxon>Polyangiales</taxon>
        <taxon>Polyangiaceae</taxon>
        <taxon>Chondromyces</taxon>
    </lineage>
</organism>
<gene>
    <name evidence="1" type="ORF">CAP_8312</name>
</gene>
<dbReference type="PANTHER" id="PTHR35580">
    <property type="entry name" value="CELL SURFACE GLYCOPROTEIN (S-LAYER PROTEIN)-LIKE PROTEIN"/>
    <property type="match status" value="1"/>
</dbReference>
<dbReference type="Proteomes" id="UP000019678">
    <property type="component" value="Unassembled WGS sequence"/>
</dbReference>
<name>A0A017SYJ8_9BACT</name>
<sequence>MEGSPSLCARSWQGDILTGTARSDELLAIAIDEQGQILVAGYENGTTGVANVEPVGDAQGVVRKYSARGQLLWEHRIDTAGAETVEDLVLGRGGADIHVLGRTTGALGSFTNQGQFDVFVRTLDAHGKEQQTFQMGDERPQHPTKMALDATGALTIAGYDDLYVIGNYVAAFEDAFVLRLAPDAAGGTGQGLHEDWWYRYQTEGPDLLLGAAVDPAGTIFVAGIHGDPTPGGARVRMVGNDGTPGWTHDVSPIRDDVAYSVALSPAGDLYVSGATFLQLGDQQFGNQDMFVAKLDKDTGDVAWIAQEGWEDSEFPTAMTFDAEGNVYVAGTTFGGEDMGIFAMKLSPSGALLDTWRRDSAQDEEIWGAAVDACGRLFVVGYTQGELIPGTPNLGKRDAFLIKTDL</sequence>
<comment type="caution">
    <text evidence="1">The sequence shown here is derived from an EMBL/GenBank/DDBJ whole genome shotgun (WGS) entry which is preliminary data.</text>
</comment>
<accession>A0A017SYJ8</accession>
<evidence type="ECO:0000313" key="2">
    <source>
        <dbReference type="Proteomes" id="UP000019678"/>
    </source>
</evidence>
<keyword evidence="2" id="KW-1185">Reference proteome</keyword>
<dbReference type="eggNOG" id="COG1520">
    <property type="taxonomic scope" value="Bacteria"/>
</dbReference>
<dbReference type="EMBL" id="ASRX01000082">
    <property type="protein sequence ID" value="EYF01381.1"/>
    <property type="molecule type" value="Genomic_DNA"/>
</dbReference>
<proteinExistence type="predicted"/>
<dbReference type="PANTHER" id="PTHR35580:SF1">
    <property type="entry name" value="PHYTASE-LIKE DOMAIN-CONTAINING PROTEIN"/>
    <property type="match status" value="1"/>
</dbReference>
<reference evidence="1 2" key="1">
    <citation type="submission" date="2013-05" db="EMBL/GenBank/DDBJ databases">
        <title>Genome assembly of Chondromyces apiculatus DSM 436.</title>
        <authorList>
            <person name="Sharma G."/>
            <person name="Khatri I."/>
            <person name="Kaur C."/>
            <person name="Mayilraj S."/>
            <person name="Subramanian S."/>
        </authorList>
    </citation>
    <scope>NUCLEOTIDE SEQUENCE [LARGE SCALE GENOMIC DNA]</scope>
    <source>
        <strain evidence="1 2">DSM 436</strain>
    </source>
</reference>
<dbReference type="AlphaFoldDB" id="A0A017SYJ8"/>
<dbReference type="InterPro" id="IPR011042">
    <property type="entry name" value="6-blade_b-propeller_TolB-like"/>
</dbReference>
<dbReference type="SUPFAM" id="SSF63829">
    <property type="entry name" value="Calcium-dependent phosphotriesterase"/>
    <property type="match status" value="1"/>
</dbReference>
<dbReference type="STRING" id="1192034.CAP_8312"/>
<evidence type="ECO:0000313" key="1">
    <source>
        <dbReference type="EMBL" id="EYF01381.1"/>
    </source>
</evidence>
<dbReference type="InterPro" id="IPR052918">
    <property type="entry name" value="Motility_Chemotaxis_Reg"/>
</dbReference>